<dbReference type="Proteomes" id="UP001165121">
    <property type="component" value="Unassembled WGS sequence"/>
</dbReference>
<dbReference type="EMBL" id="BSXT01002947">
    <property type="protein sequence ID" value="GMF51766.1"/>
    <property type="molecule type" value="Genomic_DNA"/>
</dbReference>
<comment type="caution">
    <text evidence="2">The sequence shown here is derived from an EMBL/GenBank/DDBJ whole genome shotgun (WGS) entry which is preliminary data.</text>
</comment>
<gene>
    <name evidence="2" type="ORF">Pfra01_002103700</name>
</gene>
<proteinExistence type="predicted"/>
<keyword evidence="3" id="KW-1185">Reference proteome</keyword>
<sequence length="173" mass="18817">MDAGAVGARSDIGGTTRRVRLSEIHIILHRSFYNVGIHTGRGERAKVDVTSPETSAVAMASRVGKPPRSPWLRWVDLRHSSTPIRLTGNPREVTNGYTDTVGSKYTSASTSGAGTTSTVFITAEYKSSETVGMRLRYASLTACYSTCTGTTQRASRRFPRKSEMPAEKDDEPS</sequence>
<reference evidence="2" key="1">
    <citation type="submission" date="2023-04" db="EMBL/GenBank/DDBJ databases">
        <title>Phytophthora fragariaefolia NBRC 109709.</title>
        <authorList>
            <person name="Ichikawa N."/>
            <person name="Sato H."/>
            <person name="Tonouchi N."/>
        </authorList>
    </citation>
    <scope>NUCLEOTIDE SEQUENCE</scope>
    <source>
        <strain evidence="2">NBRC 109709</strain>
    </source>
</reference>
<feature type="region of interest" description="Disordered" evidence="1">
    <location>
        <begin position="151"/>
        <end position="173"/>
    </location>
</feature>
<accession>A0A9W6Y3D5</accession>
<name>A0A9W6Y3D5_9STRA</name>
<evidence type="ECO:0000313" key="2">
    <source>
        <dbReference type="EMBL" id="GMF51766.1"/>
    </source>
</evidence>
<evidence type="ECO:0000313" key="3">
    <source>
        <dbReference type="Proteomes" id="UP001165121"/>
    </source>
</evidence>
<dbReference type="AlphaFoldDB" id="A0A9W6Y3D5"/>
<evidence type="ECO:0000256" key="1">
    <source>
        <dbReference type="SAM" id="MobiDB-lite"/>
    </source>
</evidence>
<organism evidence="2 3">
    <name type="scientific">Phytophthora fragariaefolia</name>
    <dbReference type="NCBI Taxonomy" id="1490495"/>
    <lineage>
        <taxon>Eukaryota</taxon>
        <taxon>Sar</taxon>
        <taxon>Stramenopiles</taxon>
        <taxon>Oomycota</taxon>
        <taxon>Peronosporomycetes</taxon>
        <taxon>Peronosporales</taxon>
        <taxon>Peronosporaceae</taxon>
        <taxon>Phytophthora</taxon>
    </lineage>
</organism>
<protein>
    <submittedName>
        <fullName evidence="2">Unnamed protein product</fullName>
    </submittedName>
</protein>